<gene>
    <name evidence="1" type="ORF">GCM10022210_00410</name>
</gene>
<dbReference type="EMBL" id="BAAAZC010000002">
    <property type="protein sequence ID" value="GAA3957214.1"/>
    <property type="molecule type" value="Genomic_DNA"/>
</dbReference>
<evidence type="ECO:0000313" key="2">
    <source>
        <dbReference type="Proteomes" id="UP001500742"/>
    </source>
</evidence>
<sequence length="345" mass="39116">MVLLWAFYLKAGLNSNGLPRFKLSFDLPIMKKVIYVACLLTLMAACSKKTTTLPKTPGVNIDPSAPMATWKEHWFEHVQLLNRVFYDTSVVVYYDNDMRAGITWPKTYMAQAWDYTKKTYGKFGNDSRLYVIYHAGKYGGGHPSTYMDASHDYHNLTDCGSNDPNAWTAGTGNDIDLSTHEIGHIVEGASKGVHGSPAFVIWHDSKWMEIYQYDVYLGLGRNDDAVRWSNLKLSTSDDFPRAGTHWYRDWFLPIYTQHGQTKALNNFFTLLAKYFPKHTFNNGVQNYPEYSRDLNMGEFIHFWSGAAGADLAPLALTAFGDKDEQGNSWATQLAQAKKNFPGVTY</sequence>
<accession>A0ABP7NZJ8</accession>
<name>A0ABP7NZJ8_9SPHI</name>
<protein>
    <submittedName>
        <fullName evidence="1">Uncharacterized protein</fullName>
    </submittedName>
</protein>
<keyword evidence="2" id="KW-1185">Reference proteome</keyword>
<reference evidence="2" key="1">
    <citation type="journal article" date="2019" name="Int. J. Syst. Evol. Microbiol.">
        <title>The Global Catalogue of Microorganisms (GCM) 10K type strain sequencing project: providing services to taxonomists for standard genome sequencing and annotation.</title>
        <authorList>
            <consortium name="The Broad Institute Genomics Platform"/>
            <consortium name="The Broad Institute Genome Sequencing Center for Infectious Disease"/>
            <person name="Wu L."/>
            <person name="Ma J."/>
        </authorList>
    </citation>
    <scope>NUCLEOTIDE SEQUENCE [LARGE SCALE GENOMIC DNA]</scope>
    <source>
        <strain evidence="2">JCM 16601</strain>
    </source>
</reference>
<dbReference type="Proteomes" id="UP001500742">
    <property type="component" value="Unassembled WGS sequence"/>
</dbReference>
<proteinExistence type="predicted"/>
<organism evidence="1 2">
    <name type="scientific">Mucilaginibacter dorajii</name>
    <dbReference type="NCBI Taxonomy" id="692994"/>
    <lineage>
        <taxon>Bacteria</taxon>
        <taxon>Pseudomonadati</taxon>
        <taxon>Bacteroidota</taxon>
        <taxon>Sphingobacteriia</taxon>
        <taxon>Sphingobacteriales</taxon>
        <taxon>Sphingobacteriaceae</taxon>
        <taxon>Mucilaginibacter</taxon>
    </lineage>
</organism>
<comment type="caution">
    <text evidence="1">The sequence shown here is derived from an EMBL/GenBank/DDBJ whole genome shotgun (WGS) entry which is preliminary data.</text>
</comment>
<evidence type="ECO:0000313" key="1">
    <source>
        <dbReference type="EMBL" id="GAA3957214.1"/>
    </source>
</evidence>